<evidence type="ECO:0000313" key="7">
    <source>
        <dbReference type="EMBL" id="MBB5495724.1"/>
    </source>
</evidence>
<evidence type="ECO:0000256" key="5">
    <source>
        <dbReference type="SAM" id="MobiDB-lite"/>
    </source>
</evidence>
<dbReference type="PROSITE" id="PS51123">
    <property type="entry name" value="OMPA_2"/>
    <property type="match status" value="1"/>
</dbReference>
<evidence type="ECO:0000256" key="2">
    <source>
        <dbReference type="ARBA" id="ARBA00023136"/>
    </source>
</evidence>
<dbReference type="CDD" id="cd07185">
    <property type="entry name" value="OmpA_C-like"/>
    <property type="match status" value="1"/>
</dbReference>
<dbReference type="Pfam" id="PF00691">
    <property type="entry name" value="OmpA"/>
    <property type="match status" value="1"/>
</dbReference>
<organism evidence="7 8">
    <name type="scientific">Nocardiopsis metallicus</name>
    <dbReference type="NCBI Taxonomy" id="179819"/>
    <lineage>
        <taxon>Bacteria</taxon>
        <taxon>Bacillati</taxon>
        <taxon>Actinomycetota</taxon>
        <taxon>Actinomycetes</taxon>
        <taxon>Streptosporangiales</taxon>
        <taxon>Nocardiopsidaceae</taxon>
        <taxon>Nocardiopsis</taxon>
    </lineage>
</organism>
<evidence type="ECO:0000313" key="8">
    <source>
        <dbReference type="Proteomes" id="UP000579647"/>
    </source>
</evidence>
<dbReference type="InterPro" id="IPR036737">
    <property type="entry name" value="OmpA-like_sf"/>
</dbReference>
<evidence type="ECO:0000256" key="1">
    <source>
        <dbReference type="ARBA" id="ARBA00004442"/>
    </source>
</evidence>
<dbReference type="RefSeq" id="WP_312894053.1">
    <property type="nucleotide sequence ID" value="NZ_BAAAKM010000028.1"/>
</dbReference>
<feature type="domain" description="OmpA-like" evidence="6">
    <location>
        <begin position="209"/>
        <end position="325"/>
    </location>
</feature>
<keyword evidence="3" id="KW-0998">Cell outer membrane</keyword>
<reference evidence="7 8" key="1">
    <citation type="submission" date="2020-08" db="EMBL/GenBank/DDBJ databases">
        <title>Sequencing the genomes of 1000 actinobacteria strains.</title>
        <authorList>
            <person name="Klenk H.-P."/>
        </authorList>
    </citation>
    <scope>NUCLEOTIDE SEQUENCE [LARGE SCALE GENOMIC DNA]</scope>
    <source>
        <strain evidence="7 8">DSM 44598</strain>
    </source>
</reference>
<sequence length="325" mass="35009">MLLLSSGCVVGPEETPEDPGEAIPDSEPPEAATQHPEGDHEKVLASSASTSTDIGSDLKIDIHALERVDKDFLRLSIGVTNNSDSTFNLRYGLARIGAPLTASEVTLVDGVKQQRYLSYKLRDGSCFCNALDGPLASGSSETLWVIYPAPPENLDTMTVVTPLTAPMMDIPISDSSESIENVDLTEPEIIDFIGISDDTENQTGRTEAGEQVSIILSSDVLFETNSSDLNSHAQEILEQVAQEIDDASASTIFIDGYADNTGNDSINIPLSKERTDSVESVLANLITRDDISFESEGHGSADPIASNDTEEGRERNRRVTVTFEK</sequence>
<feature type="region of interest" description="Disordered" evidence="5">
    <location>
        <begin position="293"/>
        <end position="325"/>
    </location>
</feature>
<evidence type="ECO:0000256" key="3">
    <source>
        <dbReference type="ARBA" id="ARBA00023237"/>
    </source>
</evidence>
<protein>
    <submittedName>
        <fullName evidence="7">Outer membrane protein OmpA-like peptidoglycan-associated protein</fullName>
    </submittedName>
</protein>
<feature type="region of interest" description="Disordered" evidence="5">
    <location>
        <begin position="1"/>
        <end position="49"/>
    </location>
</feature>
<dbReference type="InterPro" id="IPR006664">
    <property type="entry name" value="OMP_bac"/>
</dbReference>
<dbReference type="PRINTS" id="PR01021">
    <property type="entry name" value="OMPADOMAIN"/>
</dbReference>
<dbReference type="GO" id="GO:0009279">
    <property type="term" value="C:cell outer membrane"/>
    <property type="evidence" value="ECO:0007669"/>
    <property type="project" value="UniProtKB-SubCell"/>
</dbReference>
<evidence type="ECO:0000256" key="4">
    <source>
        <dbReference type="PROSITE-ProRule" id="PRU00473"/>
    </source>
</evidence>
<keyword evidence="8" id="KW-1185">Reference proteome</keyword>
<dbReference type="Proteomes" id="UP000579647">
    <property type="component" value="Unassembled WGS sequence"/>
</dbReference>
<gene>
    <name evidence="7" type="ORF">HNR07_006861</name>
</gene>
<dbReference type="EMBL" id="JACHDO010000001">
    <property type="protein sequence ID" value="MBB5495724.1"/>
    <property type="molecule type" value="Genomic_DNA"/>
</dbReference>
<name>A0A840WI65_9ACTN</name>
<proteinExistence type="predicted"/>
<comment type="subcellular location">
    <subcellularLocation>
        <location evidence="1">Cell outer membrane</location>
    </subcellularLocation>
</comment>
<dbReference type="Gene3D" id="3.30.1330.60">
    <property type="entry name" value="OmpA-like domain"/>
    <property type="match status" value="1"/>
</dbReference>
<dbReference type="InterPro" id="IPR050330">
    <property type="entry name" value="Bact_OuterMem_StrucFunc"/>
</dbReference>
<dbReference type="InterPro" id="IPR006665">
    <property type="entry name" value="OmpA-like"/>
</dbReference>
<dbReference type="PANTHER" id="PTHR30329">
    <property type="entry name" value="STATOR ELEMENT OF FLAGELLAR MOTOR COMPLEX"/>
    <property type="match status" value="1"/>
</dbReference>
<comment type="caution">
    <text evidence="7">The sequence shown here is derived from an EMBL/GenBank/DDBJ whole genome shotgun (WGS) entry which is preliminary data.</text>
</comment>
<dbReference type="AlphaFoldDB" id="A0A840WI65"/>
<keyword evidence="2 4" id="KW-0472">Membrane</keyword>
<evidence type="ECO:0000259" key="6">
    <source>
        <dbReference type="PROSITE" id="PS51123"/>
    </source>
</evidence>
<dbReference type="SUPFAM" id="SSF103088">
    <property type="entry name" value="OmpA-like"/>
    <property type="match status" value="1"/>
</dbReference>
<dbReference type="PANTHER" id="PTHR30329:SF21">
    <property type="entry name" value="LIPOPROTEIN YIAD-RELATED"/>
    <property type="match status" value="1"/>
</dbReference>
<accession>A0A840WI65</accession>